<gene>
    <name evidence="3" type="ORF">Z518_04622</name>
</gene>
<dbReference type="EMBL" id="KN847477">
    <property type="protein sequence ID" value="KIX06646.1"/>
    <property type="molecule type" value="Genomic_DNA"/>
</dbReference>
<dbReference type="STRING" id="1442369.A0A0D2ITZ5"/>
<dbReference type="SUPFAM" id="SSF51735">
    <property type="entry name" value="NAD(P)-binding Rossmann-fold domains"/>
    <property type="match status" value="1"/>
</dbReference>
<dbReference type="GO" id="GO:0016491">
    <property type="term" value="F:oxidoreductase activity"/>
    <property type="evidence" value="ECO:0007669"/>
    <property type="project" value="UniProtKB-KW"/>
</dbReference>
<dbReference type="RefSeq" id="XP_013273782.1">
    <property type="nucleotide sequence ID" value="XM_013418328.1"/>
</dbReference>
<dbReference type="PANTHER" id="PTHR43669">
    <property type="entry name" value="5-KETO-D-GLUCONATE 5-REDUCTASE"/>
    <property type="match status" value="1"/>
</dbReference>
<evidence type="ECO:0000313" key="4">
    <source>
        <dbReference type="Proteomes" id="UP000053617"/>
    </source>
</evidence>
<evidence type="ECO:0000313" key="3">
    <source>
        <dbReference type="EMBL" id="KIX06646.1"/>
    </source>
</evidence>
<dbReference type="Proteomes" id="UP000053617">
    <property type="component" value="Unassembled WGS sequence"/>
</dbReference>
<name>A0A0D2ITZ5_9EURO</name>
<evidence type="ECO:0000256" key="1">
    <source>
        <dbReference type="ARBA" id="ARBA00006484"/>
    </source>
</evidence>
<reference evidence="3 4" key="1">
    <citation type="submission" date="2015-01" db="EMBL/GenBank/DDBJ databases">
        <title>The Genome Sequence of Rhinocladiella mackenzie CBS 650.93.</title>
        <authorList>
            <consortium name="The Broad Institute Genomics Platform"/>
            <person name="Cuomo C."/>
            <person name="de Hoog S."/>
            <person name="Gorbushina A."/>
            <person name="Stielow B."/>
            <person name="Teixiera M."/>
            <person name="Abouelleil A."/>
            <person name="Chapman S.B."/>
            <person name="Priest M."/>
            <person name="Young S.K."/>
            <person name="Wortman J."/>
            <person name="Nusbaum C."/>
            <person name="Birren B."/>
        </authorList>
    </citation>
    <scope>NUCLEOTIDE SEQUENCE [LARGE SCALE GENOMIC DNA]</scope>
    <source>
        <strain evidence="3 4">CBS 650.93</strain>
    </source>
</reference>
<proteinExistence type="inferred from homology"/>
<dbReference type="InterPro" id="IPR036291">
    <property type="entry name" value="NAD(P)-bd_dom_sf"/>
</dbReference>
<dbReference type="GeneID" id="25292693"/>
<dbReference type="HOGENOM" id="CLU_010194_8_0_1"/>
<dbReference type="InterPro" id="IPR002347">
    <property type="entry name" value="SDR_fam"/>
</dbReference>
<organism evidence="3 4">
    <name type="scientific">Rhinocladiella mackenziei CBS 650.93</name>
    <dbReference type="NCBI Taxonomy" id="1442369"/>
    <lineage>
        <taxon>Eukaryota</taxon>
        <taxon>Fungi</taxon>
        <taxon>Dikarya</taxon>
        <taxon>Ascomycota</taxon>
        <taxon>Pezizomycotina</taxon>
        <taxon>Eurotiomycetes</taxon>
        <taxon>Chaetothyriomycetidae</taxon>
        <taxon>Chaetothyriales</taxon>
        <taxon>Herpotrichiellaceae</taxon>
        <taxon>Rhinocladiella</taxon>
    </lineage>
</organism>
<keyword evidence="4" id="KW-1185">Reference proteome</keyword>
<evidence type="ECO:0000256" key="2">
    <source>
        <dbReference type="ARBA" id="ARBA00023002"/>
    </source>
</evidence>
<sequence length="302" mass="32695">MSSDSRLDKLICWTQKQHTSAAMQPLLDPKKNKLSTRLSVCVIGSSTGIGEHVAYAYAAAGVGKLLICSRTEKDLAPVKERITSISPDTEVVVKTVDIASTASVQALAEYIKTAWGRLDICVLNAGWSNPNVPFGEALPADIQRAFEINTLGTYNVGYFFIPILLASEGGSKAFLVIGSGSAAGRRGLNGNTGYSISKMAQCRMIEYMDETFASQGLTVIGVQPGTVVTRMSTERVAEEHRHFLTDDVGLAGAFCVWISGNLKDVGWMGGRLIFATWDLSEVLARKDEIVEKDLMKFAMLTE</sequence>
<dbReference type="PANTHER" id="PTHR43669:SF3">
    <property type="entry name" value="ALCOHOL DEHYDROGENASE, PUTATIVE (AFU_ORTHOLOGUE AFUA_3G03445)-RELATED"/>
    <property type="match status" value="1"/>
</dbReference>
<evidence type="ECO:0008006" key="5">
    <source>
        <dbReference type="Google" id="ProtNLM"/>
    </source>
</evidence>
<comment type="similarity">
    <text evidence="1">Belongs to the short-chain dehydrogenases/reductases (SDR) family.</text>
</comment>
<dbReference type="VEuPathDB" id="FungiDB:Z518_04622"/>
<dbReference type="OrthoDB" id="1933717at2759"/>
<accession>A0A0D2ITZ5</accession>
<dbReference type="Pfam" id="PF00106">
    <property type="entry name" value="adh_short"/>
    <property type="match status" value="1"/>
</dbReference>
<dbReference type="PRINTS" id="PR00081">
    <property type="entry name" value="GDHRDH"/>
</dbReference>
<dbReference type="Gene3D" id="3.40.50.720">
    <property type="entry name" value="NAD(P)-binding Rossmann-like Domain"/>
    <property type="match status" value="1"/>
</dbReference>
<dbReference type="CDD" id="cd05233">
    <property type="entry name" value="SDR_c"/>
    <property type="match status" value="1"/>
</dbReference>
<dbReference type="AlphaFoldDB" id="A0A0D2ITZ5"/>
<keyword evidence="2" id="KW-0560">Oxidoreductase</keyword>
<protein>
    <recommendedName>
        <fullName evidence="5">NAD(P)-binding protein</fullName>
    </recommendedName>
</protein>